<dbReference type="CDD" id="cd05401">
    <property type="entry name" value="NT_GlnE_GlnD_like"/>
    <property type="match status" value="2"/>
</dbReference>
<proteinExistence type="inferred from homology"/>
<dbReference type="SUPFAM" id="SSF81301">
    <property type="entry name" value="Nucleotidyltransferase"/>
    <property type="match status" value="2"/>
</dbReference>
<dbReference type="InterPro" id="IPR013546">
    <property type="entry name" value="PII_UdlTrfase/GS_AdlTrfase"/>
</dbReference>
<dbReference type="EC" id="2.7.7.42" evidence="7"/>
<organism evidence="10 11">
    <name type="scientific">Luteococcus japonicus LSP_Lj1</name>
    <dbReference type="NCBI Taxonomy" id="1255658"/>
    <lineage>
        <taxon>Bacteria</taxon>
        <taxon>Bacillati</taxon>
        <taxon>Actinomycetota</taxon>
        <taxon>Actinomycetes</taxon>
        <taxon>Propionibacteriales</taxon>
        <taxon>Propionibacteriaceae</taxon>
        <taxon>Luteococcus</taxon>
    </lineage>
</organism>
<accession>A0A1R4KGE4</accession>
<dbReference type="HAMAP" id="MF_00802">
    <property type="entry name" value="GlnE"/>
    <property type="match status" value="1"/>
</dbReference>
<evidence type="ECO:0000259" key="9">
    <source>
        <dbReference type="Pfam" id="PF08335"/>
    </source>
</evidence>
<feature type="domain" description="Glutamate-ammonia ligase adenylyltransferase repeated" evidence="8">
    <location>
        <begin position="594"/>
        <end position="822"/>
    </location>
</feature>
<dbReference type="GO" id="GO:0008882">
    <property type="term" value="F:[glutamate-ammonia-ligase] adenylyltransferase activity"/>
    <property type="evidence" value="ECO:0007669"/>
    <property type="project" value="UniProtKB-UniRule"/>
</dbReference>
<evidence type="ECO:0000259" key="8">
    <source>
        <dbReference type="Pfam" id="PF03710"/>
    </source>
</evidence>
<dbReference type="EC" id="2.7.7.89" evidence="7"/>
<keyword evidence="4 7" id="KW-0067">ATP-binding</keyword>
<comment type="cofactor">
    <cofactor evidence="7">
        <name>Mg(2+)</name>
        <dbReference type="ChEBI" id="CHEBI:18420"/>
    </cofactor>
</comment>
<feature type="region of interest" description="Adenylyl removase" evidence="7">
    <location>
        <begin position="1"/>
        <end position="493"/>
    </location>
</feature>
<evidence type="ECO:0000313" key="10">
    <source>
        <dbReference type="EMBL" id="SJN43295.1"/>
    </source>
</evidence>
<dbReference type="InterPro" id="IPR005190">
    <property type="entry name" value="GlnE_rpt_dom"/>
</dbReference>
<dbReference type="PANTHER" id="PTHR30621:SF0">
    <property type="entry name" value="BIFUNCTIONAL GLUTAMINE SYNTHETASE ADENYLYLTRANSFERASE_ADENYLYL-REMOVING ENZYME"/>
    <property type="match status" value="1"/>
</dbReference>
<dbReference type="GO" id="GO:0000820">
    <property type="term" value="P:regulation of glutamine family amino acid metabolic process"/>
    <property type="evidence" value="ECO:0007669"/>
    <property type="project" value="UniProtKB-UniRule"/>
</dbReference>
<dbReference type="NCBIfam" id="NF010707">
    <property type="entry name" value="PRK14109.1"/>
    <property type="match status" value="1"/>
</dbReference>
<dbReference type="EMBL" id="FUKQ01000052">
    <property type="protein sequence ID" value="SJN43295.1"/>
    <property type="molecule type" value="Genomic_DNA"/>
</dbReference>
<dbReference type="Pfam" id="PF03710">
    <property type="entry name" value="GlnE"/>
    <property type="match status" value="2"/>
</dbReference>
<feature type="domain" description="Glutamate-ammonia ligase adenylyltransferase repeated" evidence="8">
    <location>
        <begin position="89"/>
        <end position="327"/>
    </location>
</feature>
<comment type="catalytic activity">
    <reaction evidence="7">
        <text>[glutamine synthetase]-L-tyrosine + ATP = [glutamine synthetase]-O(4)-(5'-adenylyl)-L-tyrosine + diphosphate</text>
        <dbReference type="Rhea" id="RHEA:18589"/>
        <dbReference type="Rhea" id="RHEA-COMP:10660"/>
        <dbReference type="Rhea" id="RHEA-COMP:10661"/>
        <dbReference type="ChEBI" id="CHEBI:30616"/>
        <dbReference type="ChEBI" id="CHEBI:33019"/>
        <dbReference type="ChEBI" id="CHEBI:46858"/>
        <dbReference type="ChEBI" id="CHEBI:83624"/>
        <dbReference type="EC" id="2.7.7.42"/>
    </reaction>
</comment>
<dbReference type="GO" id="GO:0005829">
    <property type="term" value="C:cytosol"/>
    <property type="evidence" value="ECO:0007669"/>
    <property type="project" value="TreeGrafter"/>
</dbReference>
<protein>
    <recommendedName>
        <fullName evidence="7">Bifunctional glutamine synthetase adenylyltransferase/adenylyl-removing enzyme</fullName>
    </recommendedName>
    <alternativeName>
        <fullName evidence="7">ATP:glutamine synthetase adenylyltransferase</fullName>
    </alternativeName>
    <alternativeName>
        <fullName evidence="7">ATase</fullName>
    </alternativeName>
    <domain>
        <recommendedName>
            <fullName evidence="7">Glutamine synthetase adenylyl-L-tyrosine phosphorylase</fullName>
            <ecNumber evidence="7">2.7.7.89</ecNumber>
        </recommendedName>
        <alternativeName>
            <fullName evidence="7">Adenylyl removase</fullName>
            <shortName evidence="7">AR</shortName>
            <shortName evidence="7">AT-N</shortName>
        </alternativeName>
    </domain>
    <domain>
        <recommendedName>
            <fullName evidence="7">Glutamine synthetase adenylyl transferase</fullName>
            <ecNumber evidence="7">2.7.7.42</ecNumber>
        </recommendedName>
        <alternativeName>
            <fullName evidence="7">Adenylyl transferase</fullName>
            <shortName evidence="7">AT</shortName>
            <shortName evidence="7">AT-C</shortName>
        </alternativeName>
    </domain>
</protein>
<evidence type="ECO:0000256" key="1">
    <source>
        <dbReference type="ARBA" id="ARBA00022679"/>
    </source>
</evidence>
<dbReference type="AlphaFoldDB" id="A0A1R4KGE4"/>
<gene>
    <name evidence="7" type="primary">glnE</name>
    <name evidence="10" type="ORF">FM114_14175</name>
</gene>
<evidence type="ECO:0000256" key="5">
    <source>
        <dbReference type="ARBA" id="ARBA00022842"/>
    </source>
</evidence>
<dbReference type="GO" id="GO:0005524">
    <property type="term" value="F:ATP binding"/>
    <property type="evidence" value="ECO:0007669"/>
    <property type="project" value="UniProtKB-UniRule"/>
</dbReference>
<dbReference type="GO" id="GO:0000287">
    <property type="term" value="F:magnesium ion binding"/>
    <property type="evidence" value="ECO:0007669"/>
    <property type="project" value="UniProtKB-UniRule"/>
</dbReference>
<dbReference type="STRING" id="1255658.FM114_14175"/>
<keyword evidence="2 7" id="KW-0548">Nucleotidyltransferase</keyword>
<keyword evidence="11" id="KW-1185">Reference proteome</keyword>
<dbReference type="InterPro" id="IPR023057">
    <property type="entry name" value="GlnE"/>
</dbReference>
<comment type="function">
    <text evidence="7">Involved in the regulation of glutamine synthetase GlnA, a key enzyme in the process to assimilate ammonia. When cellular nitrogen levels are high, the C-terminal adenylyl transferase (AT) inactivates GlnA by covalent transfer of an adenylyl group from ATP to specific tyrosine residue of GlnA, thus reducing its activity. Conversely, when nitrogen levels are low, the N-terminal adenylyl removase (AR) activates GlnA by removing the adenylyl group by phosphorolysis, increasing its activity. The regulatory region of GlnE binds the signal transduction protein PII (GlnB) which indicates the nitrogen status of the cell.</text>
</comment>
<name>A0A1R4KGE4_9ACTN</name>
<dbReference type="SUPFAM" id="SSF81593">
    <property type="entry name" value="Nucleotidyltransferase substrate binding subunit/domain"/>
    <property type="match status" value="2"/>
</dbReference>
<feature type="region of interest" description="Adenylyl transferase" evidence="7">
    <location>
        <begin position="501"/>
        <end position="991"/>
    </location>
</feature>
<reference evidence="10 11" key="1">
    <citation type="submission" date="2017-02" db="EMBL/GenBank/DDBJ databases">
        <authorList>
            <person name="Peterson S.W."/>
        </authorList>
    </citation>
    <scope>NUCLEOTIDE SEQUENCE [LARGE SCALE GENOMIC DNA]</scope>
    <source>
        <strain evidence="10 11">LSP_Lj1</strain>
    </source>
</reference>
<evidence type="ECO:0000256" key="6">
    <source>
        <dbReference type="ARBA" id="ARBA00023268"/>
    </source>
</evidence>
<keyword evidence="5 7" id="KW-0460">Magnesium</keyword>
<evidence type="ECO:0000256" key="3">
    <source>
        <dbReference type="ARBA" id="ARBA00022741"/>
    </source>
</evidence>
<evidence type="ECO:0000256" key="4">
    <source>
        <dbReference type="ARBA" id="ARBA00022840"/>
    </source>
</evidence>
<dbReference type="RefSeq" id="WP_094765789.1">
    <property type="nucleotide sequence ID" value="NZ_FUKQ01000052.1"/>
</dbReference>
<feature type="domain" description="PII-uridylyltransferase/Glutamine-synthetase adenylyltransferase" evidence="9">
    <location>
        <begin position="859"/>
        <end position="985"/>
    </location>
</feature>
<evidence type="ECO:0000256" key="7">
    <source>
        <dbReference type="HAMAP-Rule" id="MF_00802"/>
    </source>
</evidence>
<dbReference type="GO" id="GO:0047388">
    <property type="term" value="F:[glutamine synthetase]-adenylyl-L-tyrosine phosphorylase activity"/>
    <property type="evidence" value="ECO:0007669"/>
    <property type="project" value="UniProtKB-EC"/>
</dbReference>
<sequence>MARLATTTGELARRGFLDVDEALRDLEELVARHDLPGGAGRALEGDVGWLRLLEATADPDLALRGLNRLDEKAPEVLAPFAVDAEASGRLAVVMGGSQALNHHLVAHPADAAVLLEAPRRVPGEQIRAQVLQTIGAEGDIPVAADAGAADALRLANRAHLVRIAARDLTSEDPCAIVDDIAAELADLADALVEGALAIARAQVPGQEHVRLGIVAMGKCGAQELNYISDVDVVFVAEPADEDTSSARAVEIASRIAAKLSQICSAHSAAGSIWQVDANLRPDGKSGPLVRSLSSMETYYDKWAKNWEFQAMLKARAMAGDLNVAQGFVEIVQPHVWQAAEREHFLAETQAMRQRVISLLPANQASREIKLGAGGLRDVEFSVQLLQLVHGRADDRVRGRATLASLRDLVDACYIGRAEGAEMDAAYRFQRTLEHRIQLYKLRRTHLLPDDERELRVLARGLRMPGGAEELLDTWKATSRRVRGLHQRLFYSPLLAAVTRLHTDELKLTADQARDRLRVLGFQDPAAALRHIEALTAGVNRKVEIQRQLLPAMLGWFAEGPNPDHGLLSFRQVSEALGESPWYLRALRDEGEMAERLARILSSSRLTVDLLKRAPETVRMLSSDQSLRPRAREDVLKSMLSAAKRHDATADAIAAVRAIRRAELFRLAAGDILEVTGLDELGRGLSDLAGATIDAALVVARREVPDAPELGVVALGRWGGREMGLGSDCDAMFVMADSTDQDATRRATQLVQKVRSMLAAQGPDPALDIDADLRPEGKNGPMVRSLSGMRSYYQRWSVTWEAQALVRASHGAGDPALTAALLEMVDPLRWPEGGLERSRLTEIRKLKSRMEAERIPRGTDPKRNTKLGPGGLSDIEWTVQVLQLQHAHEVPALRTPSTLPAMRAVVEAGLLDAHDATELEQAWRLASQLRNKILLVRGRASDVIPIDAREVDAIATMLGYDRGEASHLIDDYWRTTRRCAAVVDRLFWGDQA</sequence>
<keyword evidence="10" id="KW-0436">Ligase</keyword>
<dbReference type="PANTHER" id="PTHR30621">
    <property type="entry name" value="GLUTAMINE SYNTHETASE ADENYLYLTRANSFERASE"/>
    <property type="match status" value="1"/>
</dbReference>
<dbReference type="GO" id="GO:0016874">
    <property type="term" value="F:ligase activity"/>
    <property type="evidence" value="ECO:0007669"/>
    <property type="project" value="UniProtKB-KW"/>
</dbReference>
<keyword evidence="3 7" id="KW-0547">Nucleotide-binding</keyword>
<dbReference type="Gene3D" id="1.20.120.330">
    <property type="entry name" value="Nucleotidyltransferases domain 2"/>
    <property type="match status" value="2"/>
</dbReference>
<evidence type="ECO:0000256" key="2">
    <source>
        <dbReference type="ARBA" id="ARBA00022695"/>
    </source>
</evidence>
<dbReference type="Proteomes" id="UP000188342">
    <property type="component" value="Unassembled WGS sequence"/>
</dbReference>
<comment type="catalytic activity">
    <reaction evidence="7">
        <text>[glutamine synthetase]-O(4)-(5'-adenylyl)-L-tyrosine + phosphate = [glutamine synthetase]-L-tyrosine + ADP</text>
        <dbReference type="Rhea" id="RHEA:43716"/>
        <dbReference type="Rhea" id="RHEA-COMP:10660"/>
        <dbReference type="Rhea" id="RHEA-COMP:10661"/>
        <dbReference type="ChEBI" id="CHEBI:43474"/>
        <dbReference type="ChEBI" id="CHEBI:46858"/>
        <dbReference type="ChEBI" id="CHEBI:83624"/>
        <dbReference type="ChEBI" id="CHEBI:456216"/>
        <dbReference type="EC" id="2.7.7.89"/>
    </reaction>
</comment>
<keyword evidence="6 7" id="KW-0511">Multifunctional enzyme</keyword>
<dbReference type="Gene3D" id="3.30.460.10">
    <property type="entry name" value="Beta Polymerase, domain 2"/>
    <property type="match status" value="2"/>
</dbReference>
<dbReference type="Pfam" id="PF08335">
    <property type="entry name" value="GlnD_UR_UTase"/>
    <property type="match status" value="2"/>
</dbReference>
<comment type="similarity">
    <text evidence="7">Belongs to the GlnE family.</text>
</comment>
<dbReference type="InterPro" id="IPR043519">
    <property type="entry name" value="NT_sf"/>
</dbReference>
<evidence type="ECO:0000313" key="11">
    <source>
        <dbReference type="Proteomes" id="UP000188342"/>
    </source>
</evidence>
<dbReference type="OrthoDB" id="9759366at2"/>
<keyword evidence="1 7" id="KW-0808">Transferase</keyword>
<feature type="domain" description="PII-uridylyltransferase/Glutamine-synthetase adenylyltransferase" evidence="9">
    <location>
        <begin position="354"/>
        <end position="489"/>
    </location>
</feature>